<gene>
    <name evidence="1" type="ORF">V9T40_001462</name>
</gene>
<accession>A0AAN9TW78</accession>
<keyword evidence="2" id="KW-1185">Reference proteome</keyword>
<reference evidence="1 2" key="1">
    <citation type="submission" date="2024-03" db="EMBL/GenBank/DDBJ databases">
        <title>Adaptation during the transition from Ophiocordyceps entomopathogen to insect associate is accompanied by gene loss and intensified selection.</title>
        <authorList>
            <person name="Ward C.M."/>
            <person name="Onetto C.A."/>
            <person name="Borneman A.R."/>
        </authorList>
    </citation>
    <scope>NUCLEOTIDE SEQUENCE [LARGE SCALE GENOMIC DNA]</scope>
    <source>
        <strain evidence="1">AWRI1</strain>
        <tissue evidence="1">Single Adult Female</tissue>
    </source>
</reference>
<name>A0AAN9TW78_9HEMI</name>
<dbReference type="AlphaFoldDB" id="A0AAN9TW78"/>
<sequence length="116" mass="12643">MYTISEVAKAEGIPWGTADVTGGLVGGHGEEDEVDGNGEQLNLNVACDNHSLDGKAKSEIEDENTYSTILLPSKHEDIVSDESENFGGRDPHVVIVTAERMRPNRWRFGSEIVPYA</sequence>
<proteinExistence type="predicted"/>
<evidence type="ECO:0000313" key="2">
    <source>
        <dbReference type="Proteomes" id="UP001367676"/>
    </source>
</evidence>
<dbReference type="Proteomes" id="UP001367676">
    <property type="component" value="Unassembled WGS sequence"/>
</dbReference>
<protein>
    <submittedName>
        <fullName evidence="1">Uncharacterized protein</fullName>
    </submittedName>
</protein>
<comment type="caution">
    <text evidence="1">The sequence shown here is derived from an EMBL/GenBank/DDBJ whole genome shotgun (WGS) entry which is preliminary data.</text>
</comment>
<organism evidence="1 2">
    <name type="scientific">Parthenolecanium corni</name>
    <dbReference type="NCBI Taxonomy" id="536013"/>
    <lineage>
        <taxon>Eukaryota</taxon>
        <taxon>Metazoa</taxon>
        <taxon>Ecdysozoa</taxon>
        <taxon>Arthropoda</taxon>
        <taxon>Hexapoda</taxon>
        <taxon>Insecta</taxon>
        <taxon>Pterygota</taxon>
        <taxon>Neoptera</taxon>
        <taxon>Paraneoptera</taxon>
        <taxon>Hemiptera</taxon>
        <taxon>Sternorrhyncha</taxon>
        <taxon>Coccoidea</taxon>
        <taxon>Coccidae</taxon>
        <taxon>Parthenolecanium</taxon>
    </lineage>
</organism>
<dbReference type="EMBL" id="JBBCAQ010000019">
    <property type="protein sequence ID" value="KAK7595029.1"/>
    <property type="molecule type" value="Genomic_DNA"/>
</dbReference>
<evidence type="ECO:0000313" key="1">
    <source>
        <dbReference type="EMBL" id="KAK7595029.1"/>
    </source>
</evidence>